<sequence length="86" mass="9541">MFDTQIAALMAGGDIASLWPHDLQTVIRFQIEHKPPEPPSYAANAPSSAVRETGADCWLPGWLSNFSRPAMYEDHPPLPPQVPWES</sequence>
<reference evidence="1 2" key="1">
    <citation type="submission" date="2020-08" db="EMBL/GenBank/DDBJ databases">
        <title>Genomic Encyclopedia of Type Strains, Phase IV (KMG-IV): sequencing the most valuable type-strain genomes for metagenomic binning, comparative biology and taxonomic classification.</title>
        <authorList>
            <person name="Goeker M."/>
        </authorList>
    </citation>
    <scope>NUCLEOTIDE SEQUENCE [LARGE SCALE GENOMIC DNA]</scope>
    <source>
        <strain evidence="1 2">DSM 103570</strain>
    </source>
</reference>
<dbReference type="AlphaFoldDB" id="A0A7W6MR47"/>
<dbReference type="EMBL" id="JACIEM010000005">
    <property type="protein sequence ID" value="MBB4004725.1"/>
    <property type="molecule type" value="Genomic_DNA"/>
</dbReference>
<keyword evidence="2" id="KW-1185">Reference proteome</keyword>
<proteinExistence type="predicted"/>
<dbReference type="Proteomes" id="UP000588647">
    <property type="component" value="Unassembled WGS sequence"/>
</dbReference>
<comment type="caution">
    <text evidence="1">The sequence shown here is derived from an EMBL/GenBank/DDBJ whole genome shotgun (WGS) entry which is preliminary data.</text>
</comment>
<accession>A0A7W6MR47</accession>
<organism evidence="1 2">
    <name type="scientific">Aurantimonas endophytica</name>
    <dbReference type="NCBI Taxonomy" id="1522175"/>
    <lineage>
        <taxon>Bacteria</taxon>
        <taxon>Pseudomonadati</taxon>
        <taxon>Pseudomonadota</taxon>
        <taxon>Alphaproteobacteria</taxon>
        <taxon>Hyphomicrobiales</taxon>
        <taxon>Aurantimonadaceae</taxon>
        <taxon>Aurantimonas</taxon>
    </lineage>
</organism>
<name>A0A7W6MR47_9HYPH</name>
<gene>
    <name evidence="1" type="ORF">GGR03_003820</name>
</gene>
<protein>
    <submittedName>
        <fullName evidence="1">Uncharacterized protein</fullName>
    </submittedName>
</protein>
<dbReference type="RefSeq" id="WP_183210308.1">
    <property type="nucleotide sequence ID" value="NZ_JAAAMM010000005.1"/>
</dbReference>
<evidence type="ECO:0000313" key="2">
    <source>
        <dbReference type="Proteomes" id="UP000588647"/>
    </source>
</evidence>
<evidence type="ECO:0000313" key="1">
    <source>
        <dbReference type="EMBL" id="MBB4004725.1"/>
    </source>
</evidence>